<proteinExistence type="predicted"/>
<feature type="transmembrane region" description="Helical" evidence="6">
    <location>
        <begin position="61"/>
        <end position="85"/>
    </location>
</feature>
<protein>
    <submittedName>
        <fullName evidence="7">Flippase-like domain-containing protein</fullName>
    </submittedName>
</protein>
<dbReference type="RefSeq" id="WP_185252207.1">
    <property type="nucleotide sequence ID" value="NZ_JACKXE010000001.1"/>
</dbReference>
<organism evidence="7 8">
    <name type="scientific">Nocardioides luti</name>
    <dbReference type="NCBI Taxonomy" id="2761101"/>
    <lineage>
        <taxon>Bacteria</taxon>
        <taxon>Bacillati</taxon>
        <taxon>Actinomycetota</taxon>
        <taxon>Actinomycetes</taxon>
        <taxon>Propionibacteriales</taxon>
        <taxon>Nocardioidaceae</taxon>
        <taxon>Nocardioides</taxon>
    </lineage>
</organism>
<keyword evidence="2" id="KW-1003">Cell membrane</keyword>
<feature type="transmembrane region" description="Helical" evidence="6">
    <location>
        <begin position="321"/>
        <end position="343"/>
    </location>
</feature>
<dbReference type="AlphaFoldDB" id="A0A7X0RF14"/>
<reference evidence="7 8" key="1">
    <citation type="submission" date="2020-08" db="EMBL/GenBank/DDBJ databases">
        <authorList>
            <person name="Seo M.-J."/>
        </authorList>
    </citation>
    <scope>NUCLEOTIDE SEQUENCE [LARGE SCALE GENOMIC DNA]</scope>
    <source>
        <strain evidence="7 8">KIGAM211</strain>
    </source>
</reference>
<feature type="transmembrane region" description="Helical" evidence="6">
    <location>
        <begin position="22"/>
        <end position="49"/>
    </location>
</feature>
<dbReference type="PANTHER" id="PTHR39087:SF2">
    <property type="entry name" value="UPF0104 MEMBRANE PROTEIN MJ1595"/>
    <property type="match status" value="1"/>
</dbReference>
<feature type="transmembrane region" description="Helical" evidence="6">
    <location>
        <begin position="249"/>
        <end position="277"/>
    </location>
</feature>
<keyword evidence="4 6" id="KW-1133">Transmembrane helix</keyword>
<evidence type="ECO:0000256" key="1">
    <source>
        <dbReference type="ARBA" id="ARBA00004651"/>
    </source>
</evidence>
<keyword evidence="5 6" id="KW-0472">Membrane</keyword>
<feature type="transmembrane region" description="Helical" evidence="6">
    <location>
        <begin position="284"/>
        <end position="309"/>
    </location>
</feature>
<evidence type="ECO:0000256" key="3">
    <source>
        <dbReference type="ARBA" id="ARBA00022692"/>
    </source>
</evidence>
<evidence type="ECO:0000313" key="7">
    <source>
        <dbReference type="EMBL" id="MBB6626995.1"/>
    </source>
</evidence>
<accession>A0A7X0RF14</accession>
<dbReference type="Pfam" id="PF03706">
    <property type="entry name" value="LPG_synthase_TM"/>
    <property type="match status" value="1"/>
</dbReference>
<dbReference type="InterPro" id="IPR022791">
    <property type="entry name" value="L-PG_synthase/AglD"/>
</dbReference>
<comment type="caution">
    <text evidence="7">The sequence shown here is derived from an EMBL/GenBank/DDBJ whole genome shotgun (WGS) entry which is preliminary data.</text>
</comment>
<evidence type="ECO:0000256" key="4">
    <source>
        <dbReference type="ARBA" id="ARBA00022989"/>
    </source>
</evidence>
<dbReference type="Proteomes" id="UP000523955">
    <property type="component" value="Unassembled WGS sequence"/>
</dbReference>
<evidence type="ECO:0000256" key="6">
    <source>
        <dbReference type="SAM" id="Phobius"/>
    </source>
</evidence>
<evidence type="ECO:0000256" key="2">
    <source>
        <dbReference type="ARBA" id="ARBA00022475"/>
    </source>
</evidence>
<sequence length="360" mass="36374">MSTAVAPAAAGHRRGLRGLRGLRALGSVAGVAVLLVVVVPLVAGAPWAAVGRTLAQVPWPVVAGLGVLWLAGLLAHTITLTAALPRLTHGRALLLSLTGSAVSNVLPFGGAAGIALNYRMTRAWGHDRAAFAAYTVVTNVWDVLFKLTLPALALGWLALAGHLVLGPVVSAAVAATVVLALLSATGGALLVHDPLARRLGGACEGLVGGVLRVLRCSRRPAVADGLDRVRRECRELLSGSWRRLSLGMLLYSALLLALLAGCLAVTGAGLPLAAVFAGFAVERVLTLVGVTPGGAGVVEVGLVGLLVALGGDPVGTVAGTLLYRVFTYGLEIPVGGLGLLVWLRLRRAGAAPSAVTGGTA</sequence>
<dbReference type="EMBL" id="JACKXE010000001">
    <property type="protein sequence ID" value="MBB6626995.1"/>
    <property type="molecule type" value="Genomic_DNA"/>
</dbReference>
<keyword evidence="3 6" id="KW-0812">Transmembrane</keyword>
<dbReference type="PANTHER" id="PTHR39087">
    <property type="entry name" value="UPF0104 MEMBRANE PROTEIN MJ1595"/>
    <property type="match status" value="1"/>
</dbReference>
<comment type="subcellular location">
    <subcellularLocation>
        <location evidence="1">Cell membrane</location>
        <topology evidence="1">Multi-pass membrane protein</topology>
    </subcellularLocation>
</comment>
<evidence type="ECO:0000313" key="8">
    <source>
        <dbReference type="Proteomes" id="UP000523955"/>
    </source>
</evidence>
<evidence type="ECO:0000256" key="5">
    <source>
        <dbReference type="ARBA" id="ARBA00023136"/>
    </source>
</evidence>
<name>A0A7X0RF14_9ACTN</name>
<gene>
    <name evidence="7" type="ORF">H5V45_06635</name>
</gene>
<feature type="transmembrane region" description="Helical" evidence="6">
    <location>
        <begin position="92"/>
        <end position="116"/>
    </location>
</feature>
<keyword evidence="8" id="KW-1185">Reference proteome</keyword>
<dbReference type="GO" id="GO:0005886">
    <property type="term" value="C:plasma membrane"/>
    <property type="evidence" value="ECO:0007669"/>
    <property type="project" value="UniProtKB-SubCell"/>
</dbReference>